<feature type="transmembrane region" description="Helical" evidence="1">
    <location>
        <begin position="298"/>
        <end position="316"/>
    </location>
</feature>
<dbReference type="GO" id="GO:0008643">
    <property type="term" value="P:carbohydrate transport"/>
    <property type="evidence" value="ECO:0007669"/>
    <property type="project" value="InterPro"/>
</dbReference>
<feature type="transmembrane region" description="Helical" evidence="1">
    <location>
        <begin position="363"/>
        <end position="389"/>
    </location>
</feature>
<feature type="transmembrane region" description="Helical" evidence="1">
    <location>
        <begin position="110"/>
        <end position="135"/>
    </location>
</feature>
<keyword evidence="1" id="KW-0472">Membrane</keyword>
<dbReference type="Proteomes" id="UP000621799">
    <property type="component" value="Unassembled WGS sequence"/>
</dbReference>
<dbReference type="InterPro" id="IPR036259">
    <property type="entry name" value="MFS_trans_sf"/>
</dbReference>
<feature type="transmembrane region" description="Helical" evidence="1">
    <location>
        <begin position="322"/>
        <end position="342"/>
    </location>
</feature>
<accession>A0A928Z9G7</accession>
<keyword evidence="1" id="KW-1133">Transmembrane helix</keyword>
<sequence length="461" mass="50934">MNSSLNGDRLCLRTQIAYGAGDFGPSMAGNTLMVFFFFFLTTIAGLSPALAGSILLVSNIWSALSTIVVGILSDRTQSRWGRRRVWMFCSAPILGLGFFLLWWLPPFQDWALFCYYLGAALLFQTGANGFLIPYGALVTDLSEKNNEHVRLNSLRFGFSLAGCIAALLLAQGLSYYLDEPRQLWITGAIGGVAIVVSIFACCWGTTEQRVPTANPVKLNWGELKLLLGNQPFTILMGIYALSWMALHITPAILPYFIVHCLELDTSAITSIVLVMQVTSLASLFIWEPLSQQLGKRTAFWLGSSIWIFGQFALFYLQPGQIYLMYGVASIIGLGMGATYVVPPSMLPETIDWDELRTGQRREGLYYSILMFLYQVILALGLFFLGQWLAGSGFQETIPGQGQILQPHSALVAIRQVSFALPVLAMLGSLALTYFYPINSAVHQDTTFQLQQRRVAASNSLN</sequence>
<reference evidence="2" key="1">
    <citation type="submission" date="2020-10" db="EMBL/GenBank/DDBJ databases">
        <authorList>
            <person name="Castelo-Branco R."/>
            <person name="Eusebio N."/>
            <person name="Adriana R."/>
            <person name="Vieira A."/>
            <person name="Brugerolle De Fraissinette N."/>
            <person name="Rezende De Castro R."/>
            <person name="Schneider M.P."/>
            <person name="Vasconcelos V."/>
            <person name="Leao P.N."/>
        </authorList>
    </citation>
    <scope>NUCLEOTIDE SEQUENCE</scope>
    <source>
        <strain evidence="2">LEGE 11467</strain>
    </source>
</reference>
<keyword evidence="3" id="KW-1185">Reference proteome</keyword>
<feature type="transmembrane region" description="Helical" evidence="1">
    <location>
        <begin position="32"/>
        <end position="50"/>
    </location>
</feature>
<gene>
    <name evidence="2" type="ORF">IQ235_12820</name>
</gene>
<evidence type="ECO:0000313" key="3">
    <source>
        <dbReference type="Proteomes" id="UP000621799"/>
    </source>
</evidence>
<feature type="transmembrane region" description="Helical" evidence="1">
    <location>
        <begin position="56"/>
        <end position="73"/>
    </location>
</feature>
<dbReference type="RefSeq" id="WP_264321862.1">
    <property type="nucleotide sequence ID" value="NZ_JADEXN010000228.1"/>
</dbReference>
<proteinExistence type="predicted"/>
<dbReference type="SUPFAM" id="SSF103473">
    <property type="entry name" value="MFS general substrate transporter"/>
    <property type="match status" value="1"/>
</dbReference>
<dbReference type="Gene3D" id="1.20.1250.20">
    <property type="entry name" value="MFS general substrate transporter like domains"/>
    <property type="match status" value="1"/>
</dbReference>
<dbReference type="InterPro" id="IPR039672">
    <property type="entry name" value="MFS_2"/>
</dbReference>
<dbReference type="PANTHER" id="PTHR11328">
    <property type="entry name" value="MAJOR FACILITATOR SUPERFAMILY DOMAIN-CONTAINING PROTEIN"/>
    <property type="match status" value="1"/>
</dbReference>
<organism evidence="2 3">
    <name type="scientific">Zarconia navalis LEGE 11467</name>
    <dbReference type="NCBI Taxonomy" id="1828826"/>
    <lineage>
        <taxon>Bacteria</taxon>
        <taxon>Bacillati</taxon>
        <taxon>Cyanobacteriota</taxon>
        <taxon>Cyanophyceae</taxon>
        <taxon>Oscillatoriophycideae</taxon>
        <taxon>Oscillatoriales</taxon>
        <taxon>Oscillatoriales incertae sedis</taxon>
        <taxon>Zarconia</taxon>
        <taxon>Zarconia navalis</taxon>
    </lineage>
</organism>
<comment type="caution">
    <text evidence="2">The sequence shown here is derived from an EMBL/GenBank/DDBJ whole genome shotgun (WGS) entry which is preliminary data.</text>
</comment>
<protein>
    <submittedName>
        <fullName evidence="2">MFS transporter</fullName>
    </submittedName>
</protein>
<feature type="transmembrane region" description="Helical" evidence="1">
    <location>
        <begin position="225"/>
        <end position="246"/>
    </location>
</feature>
<feature type="transmembrane region" description="Helical" evidence="1">
    <location>
        <begin position="266"/>
        <end position="286"/>
    </location>
</feature>
<evidence type="ECO:0000256" key="1">
    <source>
        <dbReference type="SAM" id="Phobius"/>
    </source>
</evidence>
<dbReference type="EMBL" id="JADEXN010000228">
    <property type="protein sequence ID" value="MBE9041663.1"/>
    <property type="molecule type" value="Genomic_DNA"/>
</dbReference>
<dbReference type="AlphaFoldDB" id="A0A928Z9G7"/>
<dbReference type="GO" id="GO:0005886">
    <property type="term" value="C:plasma membrane"/>
    <property type="evidence" value="ECO:0007669"/>
    <property type="project" value="TreeGrafter"/>
</dbReference>
<feature type="transmembrane region" description="Helical" evidence="1">
    <location>
        <begin position="183"/>
        <end position="204"/>
    </location>
</feature>
<feature type="transmembrane region" description="Helical" evidence="1">
    <location>
        <begin position="85"/>
        <end position="104"/>
    </location>
</feature>
<feature type="transmembrane region" description="Helical" evidence="1">
    <location>
        <begin position="409"/>
        <end position="435"/>
    </location>
</feature>
<evidence type="ECO:0000313" key="2">
    <source>
        <dbReference type="EMBL" id="MBE9041663.1"/>
    </source>
</evidence>
<keyword evidence="1" id="KW-0812">Transmembrane</keyword>
<dbReference type="Pfam" id="PF13347">
    <property type="entry name" value="MFS_2"/>
    <property type="match status" value="1"/>
</dbReference>
<feature type="transmembrane region" description="Helical" evidence="1">
    <location>
        <begin position="156"/>
        <end position="177"/>
    </location>
</feature>
<dbReference type="GO" id="GO:0015293">
    <property type="term" value="F:symporter activity"/>
    <property type="evidence" value="ECO:0007669"/>
    <property type="project" value="InterPro"/>
</dbReference>
<dbReference type="PANTHER" id="PTHR11328:SF24">
    <property type="entry name" value="MAJOR FACILITATOR SUPERFAMILY (MFS) PROFILE DOMAIN-CONTAINING PROTEIN"/>
    <property type="match status" value="1"/>
</dbReference>
<dbReference type="CDD" id="cd17332">
    <property type="entry name" value="MFS_MelB_like"/>
    <property type="match status" value="1"/>
</dbReference>
<name>A0A928Z9G7_9CYAN</name>